<evidence type="ECO:0000259" key="1">
    <source>
        <dbReference type="Pfam" id="PF12760"/>
    </source>
</evidence>
<name>A0A6P1ZPX0_9BACT</name>
<organism evidence="2 3">
    <name type="scientific">Oceanidesulfovibrio marinus</name>
    <dbReference type="NCBI Taxonomy" id="370038"/>
    <lineage>
        <taxon>Bacteria</taxon>
        <taxon>Pseudomonadati</taxon>
        <taxon>Thermodesulfobacteriota</taxon>
        <taxon>Desulfovibrionia</taxon>
        <taxon>Desulfovibrionales</taxon>
        <taxon>Desulfovibrionaceae</taxon>
        <taxon>Oceanidesulfovibrio</taxon>
    </lineage>
</organism>
<dbReference type="InterPro" id="IPR024442">
    <property type="entry name" value="Transposase_Zn_ribbon"/>
</dbReference>
<dbReference type="RefSeq" id="WP_144233630.1">
    <property type="nucleotide sequence ID" value="NZ_QMIF01000001.1"/>
</dbReference>
<feature type="domain" description="Transposase zinc-ribbon" evidence="1">
    <location>
        <begin position="12"/>
        <end position="56"/>
    </location>
</feature>
<evidence type="ECO:0000313" key="2">
    <source>
        <dbReference type="EMBL" id="TVM36595.1"/>
    </source>
</evidence>
<comment type="caution">
    <text evidence="2">The sequence shown here is derived from an EMBL/GenBank/DDBJ whole genome shotgun (WGS) entry which is preliminary data.</text>
</comment>
<sequence>MGIISFNEIASSENAARKYFLGFCWKNHQRYCPRCRERKLYKVLDGKRRCARCHYTFHDFSQRFIRGCGFTFQQWLWFLKLFELNVHNQQIANQLKVSYATVLKAKDVLRRAILAQAPDAAEYYELGGWPGPGRPRPEDQPVDSPVFGIMEFNGFILCDVLPHLDPESLFHFRLNFRLAMTCLGQVVYTAPYQQYFMLVCCGPSFAPIQHLTHKDGRLPADSHEFWGNAKQHLQRMRGVVPAHFPLYLKEWELRHNYRDQSLVPILASALCGFVPQAPAAGEYPNPDRH</sequence>
<dbReference type="OrthoDB" id="5469813at2"/>
<protein>
    <submittedName>
        <fullName evidence="2">DDE transposase</fullName>
    </submittedName>
</protein>
<dbReference type="Pfam" id="PF12760">
    <property type="entry name" value="Zn_ribbon_IS1595"/>
    <property type="match status" value="1"/>
</dbReference>
<dbReference type="EMBL" id="QMIF01000001">
    <property type="protein sequence ID" value="TVM36595.1"/>
    <property type="molecule type" value="Genomic_DNA"/>
</dbReference>
<dbReference type="AlphaFoldDB" id="A0A6P1ZPX0"/>
<gene>
    <name evidence="2" type="ORF">DQK91_01340</name>
</gene>
<proteinExistence type="predicted"/>
<reference evidence="2 3" key="1">
    <citation type="submission" date="2018-06" db="EMBL/GenBank/DDBJ databases">
        <title>Complete genome of Desulfovibrio marinus P48SEP.</title>
        <authorList>
            <person name="Crispim J.S."/>
            <person name="Vidigal P.M.P."/>
            <person name="Silva L.C.F."/>
            <person name="Araujo L.C."/>
            <person name="Laguardia C.N."/>
            <person name="Dias R.S."/>
            <person name="Sousa M.P."/>
            <person name="Paula S.O."/>
            <person name="Silva C."/>
        </authorList>
    </citation>
    <scope>NUCLEOTIDE SEQUENCE [LARGE SCALE GENOMIC DNA]</scope>
    <source>
        <strain evidence="2 3">P48SEP</strain>
    </source>
</reference>
<evidence type="ECO:0000313" key="3">
    <source>
        <dbReference type="Proteomes" id="UP000434052"/>
    </source>
</evidence>
<dbReference type="Proteomes" id="UP000434052">
    <property type="component" value="Unassembled WGS sequence"/>
</dbReference>
<accession>A0A6P1ZPX0</accession>